<organism evidence="2 3">
    <name type="scientific">Mytilus galloprovincialis</name>
    <name type="common">Mediterranean mussel</name>
    <dbReference type="NCBI Taxonomy" id="29158"/>
    <lineage>
        <taxon>Eukaryota</taxon>
        <taxon>Metazoa</taxon>
        <taxon>Spiralia</taxon>
        <taxon>Lophotrochozoa</taxon>
        <taxon>Mollusca</taxon>
        <taxon>Bivalvia</taxon>
        <taxon>Autobranchia</taxon>
        <taxon>Pteriomorphia</taxon>
        <taxon>Mytilida</taxon>
        <taxon>Mytiloidea</taxon>
        <taxon>Mytilidae</taxon>
        <taxon>Mytilinae</taxon>
        <taxon>Mytilus</taxon>
    </lineage>
</organism>
<reference evidence="2 3" key="1">
    <citation type="journal article" date="2016" name="PLoS ONE">
        <title>A First Insight into the Genome of the Filter-Feeder Mussel Mytilus galloprovincialis.</title>
        <authorList>
            <person name="Murgarella M."/>
            <person name="Puiu D."/>
            <person name="Novoa B."/>
            <person name="Figueras A."/>
            <person name="Posada D."/>
            <person name="Canchaya C."/>
        </authorList>
    </citation>
    <scope>NUCLEOTIDE SEQUENCE [LARGE SCALE GENOMIC DNA]</scope>
    <source>
        <tissue evidence="2">Muscle</tissue>
    </source>
</reference>
<evidence type="ECO:0000256" key="1">
    <source>
        <dbReference type="SAM" id="MobiDB-lite"/>
    </source>
</evidence>
<proteinExistence type="predicted"/>
<dbReference type="Proteomes" id="UP000266721">
    <property type="component" value="Unassembled WGS sequence"/>
</dbReference>
<evidence type="ECO:0000313" key="2">
    <source>
        <dbReference type="EMBL" id="OPL33466.1"/>
    </source>
</evidence>
<comment type="caution">
    <text evidence="2">The sequence shown here is derived from an EMBL/GenBank/DDBJ whole genome shotgun (WGS) entry which is preliminary data.</text>
</comment>
<accession>A0A3L5TU76</accession>
<dbReference type="AlphaFoldDB" id="A0A3L5TU76"/>
<gene>
    <name evidence="2" type="ORF">AM593_01094</name>
</gene>
<evidence type="ECO:0000313" key="3">
    <source>
        <dbReference type="Proteomes" id="UP000266721"/>
    </source>
</evidence>
<feature type="region of interest" description="Disordered" evidence="1">
    <location>
        <begin position="98"/>
        <end position="136"/>
    </location>
</feature>
<protein>
    <submittedName>
        <fullName evidence="2">Uncharacterized protein</fullName>
    </submittedName>
</protein>
<feature type="non-terminal residue" evidence="2">
    <location>
        <position position="1"/>
    </location>
</feature>
<keyword evidence="3" id="KW-1185">Reference proteome</keyword>
<sequence length="136" mass="16252">MQQKVNLIFEHGRLFYVTRFPTIFGTNYLLYTDAILNLKTMRKNIKDVKRVVLSMESDEYQDQGWTEHMTKNRKRNLEKKKLMKKVEELQNEVKYLDRSGSANVNENDDALKQMNNDTDFIEQDADTNRRPRSFKP</sequence>
<dbReference type="EMBL" id="KV582845">
    <property type="protein sequence ID" value="OPL33466.1"/>
    <property type="molecule type" value="Genomic_DNA"/>
</dbReference>
<feature type="non-terminal residue" evidence="2">
    <location>
        <position position="136"/>
    </location>
</feature>
<name>A0A3L5TU76_MYTGA</name>